<dbReference type="EMBL" id="HBFQ01032703">
    <property type="protein sequence ID" value="CAD8848655.1"/>
    <property type="molecule type" value="Transcribed_RNA"/>
</dbReference>
<accession>A0A7S1ABD8</accession>
<dbReference type="Gene3D" id="2.60.270.50">
    <property type="match status" value="2"/>
</dbReference>
<reference evidence="1" key="1">
    <citation type="submission" date="2021-01" db="EMBL/GenBank/DDBJ databases">
        <authorList>
            <person name="Corre E."/>
            <person name="Pelletier E."/>
            <person name="Niang G."/>
            <person name="Scheremetjew M."/>
            <person name="Finn R."/>
            <person name="Kale V."/>
            <person name="Holt S."/>
            <person name="Cochrane G."/>
            <person name="Meng A."/>
            <person name="Brown T."/>
            <person name="Cohen L."/>
        </authorList>
    </citation>
    <scope>NUCLEOTIDE SEQUENCE</scope>
</reference>
<gene>
    <name evidence="1" type="ORF">NSCI0253_LOCUS23005</name>
</gene>
<sequence>MSSSFHDLVDEGDVTGTRICFENRLPVSLRLCNGGLLEGCWRVPPPSCLGARSVVKWIAAANGVLGRHGAAGEMRYSCEWKGRRVLHIRFTCSLFGVRKLECREEGASTDEARLQIDTDMGSRETGGVMKVTIELREQLAHHVKLEPHRLPTPTTIPSSLNNGRLAGLLLQATRSALVRIVNLSQHALILTTDIRREFSRGFWITRPSERIAPLCYHDFGIAGHGWLSGTRGWVKYQIEAPRNDQERQFRLEVSWASPWVGPCRVRAEPTVDVFTTETHSNWEHNQVSSVHLIDRRNLPELQVLDSLALVNQSLGEEPRSGSQLTKVVQEQMASRYELRISSVRAFLGQGAANKHNGYMEPGASLEILYRIGPQVFTQTFGPNEPIHISSAVPGGTGHTDTILAAVEAQVSNSTATDQAMPNAERALQIQRQFTAALTLSVHTKLVSAFGTDYLHYTNVSSAHQWQPLAKKGGSSSTDALPEFDAHALLKLLRHYWTVLGNGSEMSVLDPLEKLDVKWQAQDDVDKATLANAEFAMLSLIKTMGLDAEGLRRHDWR</sequence>
<evidence type="ECO:0000313" key="1">
    <source>
        <dbReference type="EMBL" id="CAD8848655.1"/>
    </source>
</evidence>
<name>A0A7S1ABD8_NOCSC</name>
<protein>
    <submittedName>
        <fullName evidence="1">Uncharacterized protein</fullName>
    </submittedName>
</protein>
<organism evidence="1">
    <name type="scientific">Noctiluca scintillans</name>
    <name type="common">Sea sparkle</name>
    <name type="synonym">Red tide dinoflagellate</name>
    <dbReference type="NCBI Taxonomy" id="2966"/>
    <lineage>
        <taxon>Eukaryota</taxon>
        <taxon>Sar</taxon>
        <taxon>Alveolata</taxon>
        <taxon>Dinophyceae</taxon>
        <taxon>Noctilucales</taxon>
        <taxon>Noctilucaceae</taxon>
        <taxon>Noctiluca</taxon>
    </lineage>
</organism>
<dbReference type="AlphaFoldDB" id="A0A7S1ABD8"/>
<proteinExistence type="predicted"/>